<organism evidence="1 2">
    <name type="scientific">Halomonas cibimaris</name>
    <dbReference type="NCBI Taxonomy" id="657012"/>
    <lineage>
        <taxon>Bacteria</taxon>
        <taxon>Pseudomonadati</taxon>
        <taxon>Pseudomonadota</taxon>
        <taxon>Gammaproteobacteria</taxon>
        <taxon>Oceanospirillales</taxon>
        <taxon>Halomonadaceae</taxon>
        <taxon>Halomonas</taxon>
    </lineage>
</organism>
<dbReference type="EMBL" id="BAAAZT010000050">
    <property type="protein sequence ID" value="GAA3902605.1"/>
    <property type="molecule type" value="Genomic_DNA"/>
</dbReference>
<accession>A0ABP7LKB1</accession>
<comment type="caution">
    <text evidence="1">The sequence shown here is derived from an EMBL/GenBank/DDBJ whole genome shotgun (WGS) entry which is preliminary data.</text>
</comment>
<name>A0ABP7LKB1_9GAMM</name>
<keyword evidence="2" id="KW-1185">Reference proteome</keyword>
<dbReference type="Proteomes" id="UP001500133">
    <property type="component" value="Unassembled WGS sequence"/>
</dbReference>
<protein>
    <submittedName>
        <fullName evidence="1">Uncharacterized protein</fullName>
    </submittedName>
</protein>
<evidence type="ECO:0000313" key="2">
    <source>
        <dbReference type="Proteomes" id="UP001500133"/>
    </source>
</evidence>
<proteinExistence type="predicted"/>
<gene>
    <name evidence="1" type="ORF">GCM10022228_11240</name>
</gene>
<evidence type="ECO:0000313" key="1">
    <source>
        <dbReference type="EMBL" id="GAA3902605.1"/>
    </source>
</evidence>
<sequence>MPAMVFAKILNLFLSLKILYEKNAKNKLKMRVDIFIPRANIFPAPLKIEDDNPIIIKNPMPEPSIKKGFSIIFFFLPAQRNITISDAAPIPKKTTG</sequence>
<reference evidence="2" key="1">
    <citation type="journal article" date="2019" name="Int. J. Syst. Evol. Microbiol.">
        <title>The Global Catalogue of Microorganisms (GCM) 10K type strain sequencing project: providing services to taxonomists for standard genome sequencing and annotation.</title>
        <authorList>
            <consortium name="The Broad Institute Genomics Platform"/>
            <consortium name="The Broad Institute Genome Sequencing Center for Infectious Disease"/>
            <person name="Wu L."/>
            <person name="Ma J."/>
        </authorList>
    </citation>
    <scope>NUCLEOTIDE SEQUENCE [LARGE SCALE GENOMIC DNA]</scope>
    <source>
        <strain evidence="2">JCM 16914</strain>
    </source>
</reference>